<sequence length="183" mass="20216">MQQNTTQKLIRPVMTNEGLTDASCSTKRRRRPIIRETVVAVAIGGGPDGGVAGDGDEGDRDRLQKSEEEEEALRVGCGSVLPSIPKYKRRTEKKACGIQAKDGEEEGLMMEAIKTEGILPIVHPHSFSENHRRSRNKEYRVLPMNYKAYGVLPVGVEENFQSMVGFVGAVFASVFPIYHLISV</sequence>
<protein>
    <submittedName>
        <fullName evidence="1">Uncharacterized protein</fullName>
    </submittedName>
</protein>
<gene>
    <name evidence="1" type="ORF">RHMOL_Rhmol07G0207300</name>
</gene>
<evidence type="ECO:0000313" key="2">
    <source>
        <dbReference type="Proteomes" id="UP001062846"/>
    </source>
</evidence>
<dbReference type="Proteomes" id="UP001062846">
    <property type="component" value="Chromosome 7"/>
</dbReference>
<name>A0ACC0N2N2_RHOML</name>
<comment type="caution">
    <text evidence="1">The sequence shown here is derived from an EMBL/GenBank/DDBJ whole genome shotgun (WGS) entry which is preliminary data.</text>
</comment>
<accession>A0ACC0N2N2</accession>
<dbReference type="EMBL" id="CM046394">
    <property type="protein sequence ID" value="KAI8547582.1"/>
    <property type="molecule type" value="Genomic_DNA"/>
</dbReference>
<reference evidence="1" key="1">
    <citation type="submission" date="2022-02" db="EMBL/GenBank/DDBJ databases">
        <title>Plant Genome Project.</title>
        <authorList>
            <person name="Zhang R.-G."/>
        </authorList>
    </citation>
    <scope>NUCLEOTIDE SEQUENCE</scope>
    <source>
        <strain evidence="1">AT1</strain>
    </source>
</reference>
<proteinExistence type="predicted"/>
<organism evidence="1 2">
    <name type="scientific">Rhododendron molle</name>
    <name type="common">Chinese azalea</name>
    <name type="synonym">Azalea mollis</name>
    <dbReference type="NCBI Taxonomy" id="49168"/>
    <lineage>
        <taxon>Eukaryota</taxon>
        <taxon>Viridiplantae</taxon>
        <taxon>Streptophyta</taxon>
        <taxon>Embryophyta</taxon>
        <taxon>Tracheophyta</taxon>
        <taxon>Spermatophyta</taxon>
        <taxon>Magnoliopsida</taxon>
        <taxon>eudicotyledons</taxon>
        <taxon>Gunneridae</taxon>
        <taxon>Pentapetalae</taxon>
        <taxon>asterids</taxon>
        <taxon>Ericales</taxon>
        <taxon>Ericaceae</taxon>
        <taxon>Ericoideae</taxon>
        <taxon>Rhodoreae</taxon>
        <taxon>Rhododendron</taxon>
    </lineage>
</organism>
<evidence type="ECO:0000313" key="1">
    <source>
        <dbReference type="EMBL" id="KAI8547582.1"/>
    </source>
</evidence>
<keyword evidence="2" id="KW-1185">Reference proteome</keyword>